<dbReference type="HOGENOM" id="CLU_2427100_0_0_1"/>
<reference evidence="1" key="1">
    <citation type="submission" date="2011-10" db="EMBL/GenBank/DDBJ databases">
        <title>The Genome Sequence of Fusarium oxysporum HDV247.</title>
        <authorList>
            <consortium name="The Broad Institute Genome Sequencing Platform"/>
            <person name="Ma L.-J."/>
            <person name="Gale L.R."/>
            <person name="Schwartz D.C."/>
            <person name="Zhou S."/>
            <person name="Corby-Kistler H."/>
            <person name="Young S.K."/>
            <person name="Zeng Q."/>
            <person name="Gargeya S."/>
            <person name="Fitzgerald M."/>
            <person name="Haas B."/>
            <person name="Abouelleil A."/>
            <person name="Alvarado L."/>
            <person name="Arachchi H.M."/>
            <person name="Berlin A."/>
            <person name="Brown A."/>
            <person name="Chapman S.B."/>
            <person name="Chen Z."/>
            <person name="Dunbar C."/>
            <person name="Freedman E."/>
            <person name="Gearin G."/>
            <person name="Goldberg J."/>
            <person name="Griggs A."/>
            <person name="Gujja S."/>
            <person name="Heiman D."/>
            <person name="Howarth C."/>
            <person name="Larson L."/>
            <person name="Lui A."/>
            <person name="MacDonald P.J.P."/>
            <person name="Montmayeur A."/>
            <person name="Murphy C."/>
            <person name="Neiman D."/>
            <person name="Pearson M."/>
            <person name="Priest M."/>
            <person name="Roberts A."/>
            <person name="Saif S."/>
            <person name="Shea T."/>
            <person name="Shenoy N."/>
            <person name="Sisk P."/>
            <person name="Stolte C."/>
            <person name="Sykes S."/>
            <person name="Wortman J."/>
            <person name="Nusbaum C."/>
            <person name="Birren B."/>
        </authorList>
    </citation>
    <scope>NUCLEOTIDE SEQUENCE [LARGE SCALE GENOMIC DNA]</scope>
    <source>
        <strain evidence="1">HDV247</strain>
    </source>
</reference>
<reference evidence="1" key="2">
    <citation type="submission" date="2012-05" db="EMBL/GenBank/DDBJ databases">
        <title>Annotation of the Genome Sequence of Fusarium oxysporum HDV247.</title>
        <authorList>
            <consortium name="The Broad Institute Genomics Platform"/>
            <person name="Ma L.-J."/>
            <person name="Corby-Kistler H."/>
            <person name="Broz K."/>
            <person name="Gale L.R."/>
            <person name="Jonkers W."/>
            <person name="O'Donnell K."/>
            <person name="Ploetz R."/>
            <person name="Steinberg C."/>
            <person name="Schwartz D.C."/>
            <person name="VanEtten H."/>
            <person name="Zhou S."/>
            <person name="Young S.K."/>
            <person name="Zeng Q."/>
            <person name="Gargeya S."/>
            <person name="Fitzgerald M."/>
            <person name="Abouelleil A."/>
            <person name="Alvarado L."/>
            <person name="Chapman S.B."/>
            <person name="Gainer-Dewar J."/>
            <person name="Goldberg J."/>
            <person name="Griggs A."/>
            <person name="Gujja S."/>
            <person name="Hansen M."/>
            <person name="Howarth C."/>
            <person name="Imamovic A."/>
            <person name="Ireland A."/>
            <person name="Larimer J."/>
            <person name="McCowan C."/>
            <person name="Murphy C."/>
            <person name="Pearson M."/>
            <person name="Poon T.W."/>
            <person name="Priest M."/>
            <person name="Roberts A."/>
            <person name="Saif S."/>
            <person name="Shea T."/>
            <person name="Sykes S."/>
            <person name="Wortman J."/>
            <person name="Nusbaum C."/>
            <person name="Birren B."/>
        </authorList>
    </citation>
    <scope>NUCLEOTIDE SEQUENCE</scope>
    <source>
        <strain evidence="1">HDV247</strain>
    </source>
</reference>
<evidence type="ECO:0000313" key="1">
    <source>
        <dbReference type="EMBL" id="EXA50892.1"/>
    </source>
</evidence>
<accession>W9Q8K0</accession>
<sequence length="91" mass="10330">MNEVKWYIGNKHLEPMGHSAPAARLENSPLQSYVCLGKISELSEEQRQKHDVKWDAVKNREVGIQCLLAAEYGAHNVLRVREGGRIKRGHP</sequence>
<protein>
    <submittedName>
        <fullName evidence="1">Uncharacterized protein</fullName>
    </submittedName>
</protein>
<dbReference type="EMBL" id="JH650969">
    <property type="protein sequence ID" value="EXA50892.1"/>
    <property type="molecule type" value="Genomic_DNA"/>
</dbReference>
<name>W9Q8K0_FUSOX</name>
<organism evidence="1">
    <name type="scientific">Fusarium oxysporum f. sp. pisi HDV247</name>
    <dbReference type="NCBI Taxonomy" id="1080344"/>
    <lineage>
        <taxon>Eukaryota</taxon>
        <taxon>Fungi</taxon>
        <taxon>Dikarya</taxon>
        <taxon>Ascomycota</taxon>
        <taxon>Pezizomycotina</taxon>
        <taxon>Sordariomycetes</taxon>
        <taxon>Hypocreomycetidae</taxon>
        <taxon>Hypocreales</taxon>
        <taxon>Nectriaceae</taxon>
        <taxon>Fusarium</taxon>
        <taxon>Fusarium oxysporum species complex</taxon>
    </lineage>
</organism>
<gene>
    <name evidence="1" type="ORF">FOVG_03416</name>
</gene>
<dbReference type="AlphaFoldDB" id="W9Q8K0"/>
<dbReference type="Proteomes" id="UP000030751">
    <property type="component" value="Unassembled WGS sequence"/>
</dbReference>
<proteinExistence type="predicted"/>